<dbReference type="SUPFAM" id="SSF52540">
    <property type="entry name" value="P-loop containing nucleoside triphosphate hydrolases"/>
    <property type="match status" value="1"/>
</dbReference>
<dbReference type="InterPro" id="IPR027417">
    <property type="entry name" value="P-loop_NTPase"/>
</dbReference>
<keyword evidence="13" id="KW-1185">Reference proteome</keyword>
<dbReference type="CDD" id="cd18580">
    <property type="entry name" value="ABC_6TM_ABCC_D2"/>
    <property type="match status" value="1"/>
</dbReference>
<keyword evidence="7 8" id="KW-0472">Membrane</keyword>
<feature type="transmembrane region" description="Helical" evidence="8">
    <location>
        <begin position="439"/>
        <end position="460"/>
    </location>
</feature>
<comment type="caution">
    <text evidence="10">The sequence shown here is derived from an EMBL/GenBank/DDBJ whole genome shotgun (WGS) entry which is preliminary data.</text>
</comment>
<reference evidence="11" key="3">
    <citation type="journal article" date="2022" name="bioRxiv">
        <title>A global pangenome for the wheat fungal pathogen Pyrenophora tritici-repentis and prediction of effector protein structural homology.</title>
        <authorList>
            <person name="Moolhuijzen P."/>
            <person name="See P.T."/>
            <person name="Shi G."/>
            <person name="Powell H.R."/>
            <person name="Cockram J."/>
            <person name="Jorgensen L.N."/>
            <person name="Benslimane H."/>
            <person name="Strelkov S.E."/>
            <person name="Turner J."/>
            <person name="Liu Z."/>
            <person name="Moffat C.S."/>
        </authorList>
    </citation>
    <scope>NUCLEOTIDE SEQUENCE</scope>
    <source>
        <strain evidence="11">86-124</strain>
    </source>
</reference>
<dbReference type="GO" id="GO:0016020">
    <property type="term" value="C:membrane"/>
    <property type="evidence" value="ECO:0007669"/>
    <property type="project" value="UniProtKB-SubCell"/>
</dbReference>
<dbReference type="SUPFAM" id="SSF90123">
    <property type="entry name" value="ABC transporter transmembrane region"/>
    <property type="match status" value="1"/>
</dbReference>
<feature type="transmembrane region" description="Helical" evidence="8">
    <location>
        <begin position="472"/>
        <end position="491"/>
    </location>
</feature>
<evidence type="ECO:0000256" key="6">
    <source>
        <dbReference type="ARBA" id="ARBA00022989"/>
    </source>
</evidence>
<keyword evidence="6 8" id="KW-1133">Transmembrane helix</keyword>
<dbReference type="Gene3D" id="1.20.1560.10">
    <property type="entry name" value="ABC transporter type 1, transmembrane domain"/>
    <property type="match status" value="1"/>
</dbReference>
<evidence type="ECO:0000313" key="13">
    <source>
        <dbReference type="Proteomes" id="UP000249757"/>
    </source>
</evidence>
<dbReference type="Proteomes" id="UP000245464">
    <property type="component" value="Chromosome 1"/>
</dbReference>
<reference evidence="10 12" key="1">
    <citation type="journal article" date="2018" name="BMC Genomics">
        <title>Comparative genomics of the wheat fungal pathogen Pyrenophora tritici-repentis reveals chromosomal variations and genome plasticity.</title>
        <authorList>
            <person name="Moolhuijzen P."/>
            <person name="See P.T."/>
            <person name="Hane J.K."/>
            <person name="Shi G."/>
            <person name="Liu Z."/>
            <person name="Oliver R.P."/>
            <person name="Moffat C.S."/>
        </authorList>
    </citation>
    <scope>NUCLEOTIDE SEQUENCE [LARGE SCALE GENOMIC DNA]</scope>
    <source>
        <strain evidence="10">M4</strain>
    </source>
</reference>
<dbReference type="Gene3D" id="3.40.50.300">
    <property type="entry name" value="P-loop containing nucleotide triphosphate hydrolases"/>
    <property type="match status" value="1"/>
</dbReference>
<dbReference type="InterPro" id="IPR011527">
    <property type="entry name" value="ABC1_TM_dom"/>
</dbReference>
<dbReference type="AlphaFoldDB" id="A0A2W1G8S0"/>
<feature type="domain" description="ABC transmembrane type-1" evidence="9">
    <location>
        <begin position="220"/>
        <end position="479"/>
    </location>
</feature>
<evidence type="ECO:0000313" key="11">
    <source>
        <dbReference type="EMBL" id="KAI1513682.1"/>
    </source>
</evidence>
<dbReference type="InterPro" id="IPR036640">
    <property type="entry name" value="ABC1_TM_sf"/>
</dbReference>
<feature type="transmembrane region" description="Helical" evidence="8">
    <location>
        <begin position="212"/>
        <end position="236"/>
    </location>
</feature>
<dbReference type="InterPro" id="IPR044726">
    <property type="entry name" value="ABCC_6TM_D2"/>
</dbReference>
<evidence type="ECO:0000313" key="12">
    <source>
        <dbReference type="Proteomes" id="UP000245464"/>
    </source>
</evidence>
<dbReference type="EMBL" id="NRDI02000009">
    <property type="protein sequence ID" value="KAI1513682.1"/>
    <property type="molecule type" value="Genomic_DNA"/>
</dbReference>
<evidence type="ECO:0000256" key="7">
    <source>
        <dbReference type="ARBA" id="ARBA00023136"/>
    </source>
</evidence>
<organism evidence="10 12">
    <name type="scientific">Pyrenophora tritici-repentis</name>
    <dbReference type="NCBI Taxonomy" id="45151"/>
    <lineage>
        <taxon>Eukaryota</taxon>
        <taxon>Fungi</taxon>
        <taxon>Dikarya</taxon>
        <taxon>Ascomycota</taxon>
        <taxon>Pezizomycotina</taxon>
        <taxon>Dothideomycetes</taxon>
        <taxon>Pleosporomycetidae</taxon>
        <taxon>Pleosporales</taxon>
        <taxon>Pleosporineae</taxon>
        <taxon>Pleosporaceae</taxon>
        <taxon>Pyrenophora</taxon>
    </lineage>
</organism>
<evidence type="ECO:0000313" key="10">
    <source>
        <dbReference type="EMBL" id="KAF7577747.1"/>
    </source>
</evidence>
<proteinExistence type="predicted"/>
<evidence type="ECO:0000256" key="4">
    <source>
        <dbReference type="ARBA" id="ARBA00022741"/>
    </source>
</evidence>
<feature type="transmembrane region" description="Helical" evidence="8">
    <location>
        <begin position="331"/>
        <end position="349"/>
    </location>
</feature>
<dbReference type="PROSITE" id="PS50929">
    <property type="entry name" value="ABC_TM1F"/>
    <property type="match status" value="1"/>
</dbReference>
<feature type="transmembrane region" description="Helical" evidence="8">
    <location>
        <begin position="355"/>
        <end position="375"/>
    </location>
</feature>
<evidence type="ECO:0000259" key="9">
    <source>
        <dbReference type="PROSITE" id="PS50929"/>
    </source>
</evidence>
<dbReference type="PANTHER" id="PTHR24223:SF345">
    <property type="entry name" value="ABC MULTIDRUG TRANSPORTER (EUROFUNG)"/>
    <property type="match status" value="1"/>
</dbReference>
<sequence>MWRSGRITTILATAIRLPFSSTSRYAEVIKATALIYDFATLPQGDGTNVGSDGITLFGGQKQCVSLARALYLQADLFILDDVFSGLDAETAEHVFNQVFGPNGLLRRRRTTVVLCTHSMLHLPAADHIIALGDGTVVAQVSFDQLKAHEGFQLHALSQRSTFTTSMEPQPEPQSQLAEVPKTHSISLVPAVGSARQYGDRTVYKQYIKSMGVFLAVCSSFLAALWGFFTNFSTVWLTFWTKTLKTKGQAHLDSFYIGIYGLLQACALVSLLFLCIAIFIISVKKAGANIHCDVLHTIIRAPLAFFTKTDTGVITNLFSQDLNLIDTELPEASIIALLTLAQTVGQLAVIPTSSAYLAISYPFLVVLLYAVQRFYLRTSRQIRQLDLEAKSPLYTHFLDTVRGIATLRAFGFMHDEIENNSRLIVSSQRPSYLLPMIEEWLNCVLNVVVIVMAVLLTTLAVRLHSKSGFAGASLYSLLTLGENLSAIVIYWTKLEY</sequence>
<evidence type="ECO:0000256" key="2">
    <source>
        <dbReference type="ARBA" id="ARBA00022448"/>
    </source>
</evidence>
<dbReference type="InterPro" id="IPR050173">
    <property type="entry name" value="ABC_transporter_C-like"/>
</dbReference>
<gene>
    <name evidence="11" type="ORF">Ptr86124_007584</name>
    <name evidence="10" type="ORF">PtrM4_019870</name>
</gene>
<reference evidence="11" key="2">
    <citation type="submission" date="2021-05" db="EMBL/GenBank/DDBJ databases">
        <authorList>
            <person name="Moolhuijzen P.M."/>
            <person name="Moffat C.S."/>
        </authorList>
    </citation>
    <scope>NUCLEOTIDE SEQUENCE</scope>
    <source>
        <strain evidence="11">86-124</strain>
    </source>
</reference>
<dbReference type="GO" id="GO:0140359">
    <property type="term" value="F:ABC-type transporter activity"/>
    <property type="evidence" value="ECO:0007669"/>
    <property type="project" value="InterPro"/>
</dbReference>
<dbReference type="PANTHER" id="PTHR24223">
    <property type="entry name" value="ATP-BINDING CASSETTE SUB-FAMILY C"/>
    <property type="match status" value="1"/>
</dbReference>
<feature type="transmembrane region" description="Helical" evidence="8">
    <location>
        <begin position="256"/>
        <end position="280"/>
    </location>
</feature>
<accession>A0A2W1G8S0</accession>
<dbReference type="Pfam" id="PF00664">
    <property type="entry name" value="ABC_membrane"/>
    <property type="match status" value="1"/>
</dbReference>
<dbReference type="GO" id="GO:0005524">
    <property type="term" value="F:ATP binding"/>
    <property type="evidence" value="ECO:0007669"/>
    <property type="project" value="UniProtKB-KW"/>
</dbReference>
<dbReference type="FunFam" id="1.20.1560.10:FF:000066">
    <property type="entry name" value="ABC multidrug transporter (Eurofung)"/>
    <property type="match status" value="1"/>
</dbReference>
<keyword evidence="2" id="KW-0813">Transport</keyword>
<dbReference type="EMBL" id="NQIK02000001">
    <property type="protein sequence ID" value="KAF7577747.1"/>
    <property type="molecule type" value="Genomic_DNA"/>
</dbReference>
<keyword evidence="3 8" id="KW-0812">Transmembrane</keyword>
<dbReference type="Proteomes" id="UP000249757">
    <property type="component" value="Unassembled WGS sequence"/>
</dbReference>
<reference evidence="13" key="4">
    <citation type="journal article" date="2022" name="Microb. Genom.">
        <title>A global pangenome for the wheat fungal pathogen Pyrenophora tritici-repentis and prediction of effector protein structural homology.</title>
        <authorList>
            <person name="Moolhuijzen P.M."/>
            <person name="See P.T."/>
            <person name="Shi G."/>
            <person name="Powell H.R."/>
            <person name="Cockram J."/>
            <person name="Jorgensen L.N."/>
            <person name="Benslimane H."/>
            <person name="Strelkov S.E."/>
            <person name="Turner J."/>
            <person name="Liu Z."/>
            <person name="Moffat C.S."/>
        </authorList>
    </citation>
    <scope>NUCLEOTIDE SEQUENCE [LARGE SCALE GENOMIC DNA]</scope>
</reference>
<evidence type="ECO:0000256" key="5">
    <source>
        <dbReference type="ARBA" id="ARBA00022840"/>
    </source>
</evidence>
<protein>
    <submittedName>
        <fullName evidence="11">Cyclic peptide transporter</fullName>
    </submittedName>
    <submittedName>
        <fullName evidence="10">MdlB, ABC-type multidrug transport system, ATPase and permease component</fullName>
    </submittedName>
</protein>
<evidence type="ECO:0000256" key="8">
    <source>
        <dbReference type="SAM" id="Phobius"/>
    </source>
</evidence>
<comment type="subcellular location">
    <subcellularLocation>
        <location evidence="1">Membrane</location>
        <topology evidence="1">Multi-pass membrane protein</topology>
    </subcellularLocation>
</comment>
<evidence type="ECO:0000256" key="1">
    <source>
        <dbReference type="ARBA" id="ARBA00004141"/>
    </source>
</evidence>
<name>A0A2W1G8S0_9PLEO</name>
<keyword evidence="5" id="KW-0067">ATP-binding</keyword>
<evidence type="ECO:0000256" key="3">
    <source>
        <dbReference type="ARBA" id="ARBA00022692"/>
    </source>
</evidence>
<keyword evidence="4" id="KW-0547">Nucleotide-binding</keyword>